<evidence type="ECO:0000256" key="1">
    <source>
        <dbReference type="ARBA" id="ARBA00004167"/>
    </source>
</evidence>
<dbReference type="InterPro" id="IPR002172">
    <property type="entry name" value="LDrepeatLR_classA_rpt"/>
</dbReference>
<evidence type="ECO:0000256" key="5">
    <source>
        <dbReference type="ARBA" id="ARBA00022989"/>
    </source>
</evidence>
<dbReference type="InterPro" id="IPR023415">
    <property type="entry name" value="LDLR_class-A_CS"/>
</dbReference>
<dbReference type="Proteomes" id="UP000711488">
    <property type="component" value="Unassembled WGS sequence"/>
</dbReference>
<dbReference type="InterPro" id="IPR013783">
    <property type="entry name" value="Ig-like_fold"/>
</dbReference>
<feature type="non-terminal residue" evidence="13">
    <location>
        <position position="1"/>
    </location>
</feature>
<dbReference type="SUPFAM" id="SSF57424">
    <property type="entry name" value="LDL receptor-like module"/>
    <property type="match status" value="3"/>
</dbReference>
<dbReference type="SMART" id="SM00192">
    <property type="entry name" value="LDLa"/>
    <property type="match status" value="3"/>
</dbReference>
<dbReference type="FunFam" id="4.10.400.10:FF:000062">
    <property type="entry name" value="Terribly reduced optic lobes, isoform AI"/>
    <property type="match status" value="1"/>
</dbReference>
<evidence type="ECO:0000256" key="9">
    <source>
        <dbReference type="ARBA" id="ARBA00023180"/>
    </source>
</evidence>
<feature type="disulfide bond" evidence="10">
    <location>
        <begin position="112"/>
        <end position="127"/>
    </location>
</feature>
<dbReference type="FunFam" id="4.10.400.10:FF:000044">
    <property type="entry name" value="Basement membrane-specific heparan sulfate proteoglycan core protein"/>
    <property type="match status" value="1"/>
</dbReference>
<keyword evidence="7 10" id="KW-1015">Disulfide bond</keyword>
<name>A0A6A0HAD7_HYAAZ</name>
<dbReference type="InterPro" id="IPR036055">
    <property type="entry name" value="LDL_receptor-like_sf"/>
</dbReference>
<reference evidence="13" key="2">
    <citation type="journal article" date="2018" name="Environ. Sci. Technol.">
        <title>The Toxicogenome of Hyalella azteca: A Model for Sediment Ecotoxicology and Evolutionary Toxicology.</title>
        <authorList>
            <person name="Poynton H.C."/>
            <person name="Hasenbein S."/>
            <person name="Benoit J.B."/>
            <person name="Sepulveda M.S."/>
            <person name="Poelchau M.F."/>
            <person name="Hughes D.S.T."/>
            <person name="Murali S.C."/>
            <person name="Chen S."/>
            <person name="Glastad K.M."/>
            <person name="Goodisman M.A.D."/>
            <person name="Werren J.H."/>
            <person name="Vineis J.H."/>
            <person name="Bowen J.L."/>
            <person name="Friedrich M."/>
            <person name="Jones J."/>
            <person name="Robertson H.M."/>
            <person name="Feyereisen R."/>
            <person name="Mechler-Hickson A."/>
            <person name="Mathers N."/>
            <person name="Lee C.E."/>
            <person name="Colbourne J.K."/>
            <person name="Biales A."/>
            <person name="Johnston J.S."/>
            <person name="Wellborn G.A."/>
            <person name="Rosendale A.J."/>
            <person name="Cridge A.G."/>
            <person name="Munoz-Torres M.C."/>
            <person name="Bain P.A."/>
            <person name="Manny A.R."/>
            <person name="Major K.M."/>
            <person name="Lambert F.N."/>
            <person name="Vulpe C.D."/>
            <person name="Tuck P."/>
            <person name="Blalock B.J."/>
            <person name="Lin Y.Y."/>
            <person name="Smith M.E."/>
            <person name="Ochoa-Acuna H."/>
            <person name="Chen M.M."/>
            <person name="Childers C.P."/>
            <person name="Qu J."/>
            <person name="Dugan S."/>
            <person name="Lee S.L."/>
            <person name="Chao H."/>
            <person name="Dinh H."/>
            <person name="Han Y."/>
            <person name="Doddapaneni H."/>
            <person name="Worley K.C."/>
            <person name="Muzny D.M."/>
            <person name="Gibbs R.A."/>
            <person name="Richards S."/>
        </authorList>
    </citation>
    <scope>NUCLEOTIDE SEQUENCE</scope>
    <source>
        <strain evidence="13">HAZT.00-mixed</strain>
        <tissue evidence="13">Whole organism</tissue>
    </source>
</reference>
<dbReference type="FunFam" id="4.10.400.10:FF:000045">
    <property type="entry name" value="Low-density lipoprotein receptor-related protein 2"/>
    <property type="match status" value="1"/>
</dbReference>
<dbReference type="PRINTS" id="PR00261">
    <property type="entry name" value="LDLRECEPTOR"/>
</dbReference>
<dbReference type="PROSITE" id="PS01209">
    <property type="entry name" value="LDLRA_1"/>
    <property type="match status" value="2"/>
</dbReference>
<feature type="disulfide bond" evidence="10">
    <location>
        <begin position="139"/>
        <end position="157"/>
    </location>
</feature>
<dbReference type="PROSITE" id="PS50835">
    <property type="entry name" value="IG_LIKE"/>
    <property type="match status" value="1"/>
</dbReference>
<keyword evidence="8" id="KW-0675">Receptor</keyword>
<comment type="caution">
    <text evidence="10">Lacks conserved residue(s) required for the propagation of feature annotation.</text>
</comment>
<reference evidence="13" key="1">
    <citation type="submission" date="2014-08" db="EMBL/GenBank/DDBJ databases">
        <authorList>
            <person name="Murali S."/>
            <person name="Richards S."/>
            <person name="Bandaranaike D."/>
            <person name="Bellair M."/>
            <person name="Blankenburg K."/>
            <person name="Chao H."/>
            <person name="Dinh H."/>
            <person name="Doddapaneni H."/>
            <person name="Dugan-Rocha S."/>
            <person name="Elkadiri S."/>
            <person name="Gnanaolivu R."/>
            <person name="Hughes D."/>
            <person name="Lee S."/>
            <person name="Li M."/>
            <person name="Ming W."/>
            <person name="Munidasa M."/>
            <person name="Muniz J."/>
            <person name="Nguyen L."/>
            <person name="Osuji N."/>
            <person name="Pu L.-L."/>
            <person name="Puazo M."/>
            <person name="Skinner E."/>
            <person name="Qu C."/>
            <person name="Quiroz J."/>
            <person name="Raj R."/>
            <person name="Weissenberger G."/>
            <person name="Xin Y."/>
            <person name="Zou X."/>
            <person name="Han Y."/>
            <person name="Worley K."/>
            <person name="Muzny D."/>
            <person name="Gibbs R."/>
        </authorList>
    </citation>
    <scope>NUCLEOTIDE SEQUENCE</scope>
    <source>
        <strain evidence="13">HAZT.00-mixed</strain>
        <tissue evidence="13">Whole organism</tissue>
    </source>
</reference>
<dbReference type="Gene3D" id="4.10.400.10">
    <property type="entry name" value="Low-density Lipoprotein Receptor"/>
    <property type="match status" value="3"/>
</dbReference>
<comment type="subcellular location">
    <subcellularLocation>
        <location evidence="2">Endomembrane system</location>
    </subcellularLocation>
    <subcellularLocation>
        <location evidence="1">Membrane</location>
        <topology evidence="1">Single-pass membrane protein</topology>
    </subcellularLocation>
</comment>
<feature type="transmembrane region" description="Helical" evidence="11">
    <location>
        <begin position="56"/>
        <end position="78"/>
    </location>
</feature>
<evidence type="ECO:0000259" key="12">
    <source>
        <dbReference type="PROSITE" id="PS50835"/>
    </source>
</evidence>
<feature type="disulfide bond" evidence="10">
    <location>
        <begin position="195"/>
        <end position="210"/>
    </location>
</feature>
<dbReference type="Pfam" id="PF00057">
    <property type="entry name" value="Ldl_recept_a"/>
    <property type="match status" value="3"/>
</dbReference>
<dbReference type="GO" id="GO:0016324">
    <property type="term" value="C:apical plasma membrane"/>
    <property type="evidence" value="ECO:0007669"/>
    <property type="project" value="TreeGrafter"/>
</dbReference>
<feature type="disulfide bond" evidence="10">
    <location>
        <begin position="132"/>
        <end position="144"/>
    </location>
</feature>
<dbReference type="Gene3D" id="2.60.40.10">
    <property type="entry name" value="Immunoglobulins"/>
    <property type="match status" value="1"/>
</dbReference>
<evidence type="ECO:0000256" key="6">
    <source>
        <dbReference type="ARBA" id="ARBA00023136"/>
    </source>
</evidence>
<keyword evidence="3 11" id="KW-0812">Transmembrane</keyword>
<dbReference type="InterPro" id="IPR036179">
    <property type="entry name" value="Ig-like_dom_sf"/>
</dbReference>
<dbReference type="EMBL" id="JQDR03003122">
    <property type="protein sequence ID" value="KAA0202726.1"/>
    <property type="molecule type" value="Genomic_DNA"/>
</dbReference>
<keyword evidence="4" id="KW-0677">Repeat</keyword>
<dbReference type="PANTHER" id="PTHR22722">
    <property type="entry name" value="LOW-DENSITY LIPOPROTEIN RECEPTOR-RELATED PROTEIN 2-RELATED"/>
    <property type="match status" value="1"/>
</dbReference>
<keyword evidence="6 11" id="KW-0472">Membrane</keyword>
<reference evidence="13" key="3">
    <citation type="submission" date="2019-06" db="EMBL/GenBank/DDBJ databases">
        <authorList>
            <person name="Poynton C."/>
            <person name="Hasenbein S."/>
            <person name="Benoit J.B."/>
            <person name="Sepulveda M.S."/>
            <person name="Poelchau M.F."/>
            <person name="Murali S.C."/>
            <person name="Chen S."/>
            <person name="Glastad K.M."/>
            <person name="Werren J.H."/>
            <person name="Vineis J.H."/>
            <person name="Bowen J.L."/>
            <person name="Friedrich M."/>
            <person name="Jones J."/>
            <person name="Robertson H.M."/>
            <person name="Feyereisen R."/>
            <person name="Mechler-Hickson A."/>
            <person name="Mathers N."/>
            <person name="Lee C.E."/>
            <person name="Colbourne J.K."/>
            <person name="Biales A."/>
            <person name="Johnston J.S."/>
            <person name="Wellborn G.A."/>
            <person name="Rosendale A.J."/>
            <person name="Cridge A.G."/>
            <person name="Munoz-Torres M.C."/>
            <person name="Bain P.A."/>
            <person name="Manny A.R."/>
            <person name="Major K.M."/>
            <person name="Lambert F.N."/>
            <person name="Vulpe C.D."/>
            <person name="Tuck P."/>
            <person name="Blalock B.J."/>
            <person name="Lin Y.-Y."/>
            <person name="Smith M.E."/>
            <person name="Ochoa-Acuna H."/>
            <person name="Chen M.-J.M."/>
            <person name="Childers C.P."/>
            <person name="Qu J."/>
            <person name="Dugan S."/>
            <person name="Lee S.L."/>
            <person name="Chao H."/>
            <person name="Dinh H."/>
            <person name="Han Y."/>
            <person name="Doddapaneni H."/>
            <person name="Worley K.C."/>
            <person name="Muzny D.M."/>
            <person name="Gibbs R.A."/>
            <person name="Richards S."/>
        </authorList>
    </citation>
    <scope>NUCLEOTIDE SEQUENCE</scope>
    <source>
        <strain evidence="13">HAZT.00-mixed</strain>
        <tissue evidence="13">Whole organism</tissue>
    </source>
</reference>
<feature type="domain" description="Ig-like" evidence="12">
    <location>
        <begin position="213"/>
        <end position="262"/>
    </location>
</feature>
<dbReference type="PROSITE" id="PS50068">
    <property type="entry name" value="LDLRA_2"/>
    <property type="match status" value="3"/>
</dbReference>
<dbReference type="GO" id="GO:0006898">
    <property type="term" value="P:receptor-mediated endocytosis"/>
    <property type="evidence" value="ECO:0007669"/>
    <property type="project" value="TreeGrafter"/>
</dbReference>
<accession>A0A6A0HAD7</accession>
<feature type="disulfide bond" evidence="10">
    <location>
        <begin position="93"/>
        <end position="105"/>
    </location>
</feature>
<feature type="disulfide bond" evidence="10">
    <location>
        <begin position="151"/>
        <end position="166"/>
    </location>
</feature>
<comment type="caution">
    <text evidence="13">The sequence shown here is derived from an EMBL/GenBank/DDBJ whole genome shotgun (WGS) entry which is preliminary data.</text>
</comment>
<dbReference type="AlphaFoldDB" id="A0A6A0HAD7"/>
<evidence type="ECO:0000313" key="13">
    <source>
        <dbReference type="EMBL" id="KAA0202726.1"/>
    </source>
</evidence>
<evidence type="ECO:0000256" key="11">
    <source>
        <dbReference type="SAM" id="Phobius"/>
    </source>
</evidence>
<dbReference type="PANTHER" id="PTHR22722:SF12">
    <property type="entry name" value="EGF-LIKE DOMAIN-CONTAINING PROTEIN"/>
    <property type="match status" value="1"/>
</dbReference>
<dbReference type="InterPro" id="IPR051221">
    <property type="entry name" value="LDLR-related"/>
</dbReference>
<keyword evidence="9" id="KW-0325">Glycoprotein</keyword>
<proteinExistence type="predicted"/>
<dbReference type="GO" id="GO:0012505">
    <property type="term" value="C:endomembrane system"/>
    <property type="evidence" value="ECO:0007669"/>
    <property type="project" value="UniProtKB-SubCell"/>
</dbReference>
<gene>
    <name evidence="13" type="ORF">HAZT_HAZT010233</name>
</gene>
<sequence>ENLVTPKPTKTKYIGNSNTNHIPGVIISNRNGDHFEFVPPHTLVSVESVLLLINPVFLYISVLLLINSLVPLLLHCIFPSVELATPAPVPTACNLNQATCMNGECIPKSAVCDGDSDCSDASDEMRCNPLGCEPNEFQCDNKRCVLKTWICDSDDDCGDGSDERNCGPSIPGALCNINEYSCQAMDQCIPKSFHCDGEVDCRDMSDEVGCSKPTFIESPPRSYSVQVTETFTLTCRAIGVPVPTVIWRLNWGHVPDKCTMTR</sequence>
<dbReference type="InterPro" id="IPR007110">
    <property type="entry name" value="Ig-like_dom"/>
</dbReference>
<dbReference type="GO" id="GO:0042562">
    <property type="term" value="F:hormone binding"/>
    <property type="evidence" value="ECO:0007669"/>
    <property type="project" value="TreeGrafter"/>
</dbReference>
<keyword evidence="5 11" id="KW-1133">Transmembrane helix</keyword>
<evidence type="ECO:0000256" key="8">
    <source>
        <dbReference type="ARBA" id="ARBA00023170"/>
    </source>
</evidence>
<evidence type="ECO:0000256" key="10">
    <source>
        <dbReference type="PROSITE-ProRule" id="PRU00124"/>
    </source>
</evidence>
<dbReference type="GO" id="GO:0043235">
    <property type="term" value="C:receptor complex"/>
    <property type="evidence" value="ECO:0007669"/>
    <property type="project" value="TreeGrafter"/>
</dbReference>
<protein>
    <recommendedName>
        <fullName evidence="12">Ig-like domain-containing protein</fullName>
    </recommendedName>
</protein>
<dbReference type="SUPFAM" id="SSF48726">
    <property type="entry name" value="Immunoglobulin"/>
    <property type="match status" value="1"/>
</dbReference>
<evidence type="ECO:0000256" key="7">
    <source>
        <dbReference type="ARBA" id="ARBA00023157"/>
    </source>
</evidence>
<organism evidence="13">
    <name type="scientific">Hyalella azteca</name>
    <name type="common">Amphipod</name>
    <dbReference type="NCBI Taxonomy" id="294128"/>
    <lineage>
        <taxon>Eukaryota</taxon>
        <taxon>Metazoa</taxon>
        <taxon>Ecdysozoa</taxon>
        <taxon>Arthropoda</taxon>
        <taxon>Crustacea</taxon>
        <taxon>Multicrustacea</taxon>
        <taxon>Malacostraca</taxon>
        <taxon>Eumalacostraca</taxon>
        <taxon>Peracarida</taxon>
        <taxon>Amphipoda</taxon>
        <taxon>Senticaudata</taxon>
        <taxon>Talitrida</taxon>
        <taxon>Talitroidea</taxon>
        <taxon>Hyalellidae</taxon>
        <taxon>Hyalella</taxon>
    </lineage>
</organism>
<dbReference type="CDD" id="cd00112">
    <property type="entry name" value="LDLa"/>
    <property type="match status" value="2"/>
</dbReference>
<evidence type="ECO:0000256" key="4">
    <source>
        <dbReference type="ARBA" id="ARBA00022737"/>
    </source>
</evidence>
<evidence type="ECO:0000256" key="2">
    <source>
        <dbReference type="ARBA" id="ARBA00004308"/>
    </source>
</evidence>
<evidence type="ECO:0000256" key="3">
    <source>
        <dbReference type="ARBA" id="ARBA00022692"/>
    </source>
</evidence>
<feature type="disulfide bond" evidence="10">
    <location>
        <begin position="100"/>
        <end position="118"/>
    </location>
</feature>